<dbReference type="GO" id="GO:0000027">
    <property type="term" value="P:ribosomal large subunit assembly"/>
    <property type="evidence" value="ECO:0007669"/>
    <property type="project" value="TreeGrafter"/>
</dbReference>
<dbReference type="AlphaFoldDB" id="A0A8S0WRS5"/>
<dbReference type="PANTHER" id="PTHR28127:SF1">
    <property type="entry name" value="RIBOSOME ASSEMBLY PROTEIN 3"/>
    <property type="match status" value="1"/>
</dbReference>
<dbReference type="OrthoDB" id="69550at2759"/>
<dbReference type="EMBL" id="CACVBS010000075">
    <property type="protein sequence ID" value="CAA7269157.1"/>
    <property type="molecule type" value="Genomic_DNA"/>
</dbReference>
<evidence type="ECO:0000313" key="11">
    <source>
        <dbReference type="Proteomes" id="UP000467700"/>
    </source>
</evidence>
<dbReference type="Proteomes" id="UP000467700">
    <property type="component" value="Unassembled WGS sequence"/>
</dbReference>
<evidence type="ECO:0000259" key="9">
    <source>
        <dbReference type="Pfam" id="PF14615"/>
    </source>
</evidence>
<feature type="compositionally biased region" description="Basic and acidic residues" evidence="8">
    <location>
        <begin position="121"/>
        <end position="131"/>
    </location>
</feature>
<feature type="compositionally biased region" description="Low complexity" evidence="8">
    <location>
        <begin position="56"/>
        <end position="72"/>
    </location>
</feature>
<dbReference type="GO" id="GO:0005730">
    <property type="term" value="C:nucleolus"/>
    <property type="evidence" value="ECO:0007669"/>
    <property type="project" value="UniProtKB-SubCell"/>
</dbReference>
<dbReference type="PANTHER" id="PTHR28127">
    <property type="entry name" value="RIBOSOME ASSEMBLY PROTEIN 3"/>
    <property type="match status" value="1"/>
</dbReference>
<feature type="compositionally biased region" description="Basic residues" evidence="8">
    <location>
        <begin position="10"/>
        <end position="22"/>
    </location>
</feature>
<feature type="region of interest" description="Disordered" evidence="8">
    <location>
        <begin position="1"/>
        <end position="131"/>
    </location>
</feature>
<feature type="compositionally biased region" description="Low complexity" evidence="8">
    <location>
        <begin position="23"/>
        <end position="37"/>
    </location>
</feature>
<comment type="similarity">
    <text evidence="3">Belongs to the RSA3 family.</text>
</comment>
<organism evidence="10 11">
    <name type="scientific">Cyclocybe aegerita</name>
    <name type="common">Black poplar mushroom</name>
    <name type="synonym">Agrocybe aegerita</name>
    <dbReference type="NCBI Taxonomy" id="1973307"/>
    <lineage>
        <taxon>Eukaryota</taxon>
        <taxon>Fungi</taxon>
        <taxon>Dikarya</taxon>
        <taxon>Basidiomycota</taxon>
        <taxon>Agaricomycotina</taxon>
        <taxon>Agaricomycetes</taxon>
        <taxon>Agaricomycetidae</taxon>
        <taxon>Agaricales</taxon>
        <taxon>Agaricineae</taxon>
        <taxon>Bolbitiaceae</taxon>
        <taxon>Cyclocybe</taxon>
    </lineage>
</organism>
<comment type="caution">
    <text evidence="10">The sequence shown here is derived from an EMBL/GenBank/DDBJ whole genome shotgun (WGS) entry which is preliminary data.</text>
</comment>
<keyword evidence="6" id="KW-0539">Nucleus</keyword>
<evidence type="ECO:0000256" key="5">
    <source>
        <dbReference type="ARBA" id="ARBA00022517"/>
    </source>
</evidence>
<name>A0A8S0WRS5_CYCAE</name>
<keyword evidence="11" id="KW-1185">Reference proteome</keyword>
<evidence type="ECO:0000256" key="6">
    <source>
        <dbReference type="ARBA" id="ARBA00023242"/>
    </source>
</evidence>
<evidence type="ECO:0000256" key="7">
    <source>
        <dbReference type="ARBA" id="ARBA00023274"/>
    </source>
</evidence>
<dbReference type="InterPro" id="IPR051898">
    <property type="entry name" value="Ribosome_Assembly_3"/>
</dbReference>
<evidence type="ECO:0000256" key="8">
    <source>
        <dbReference type="SAM" id="MobiDB-lite"/>
    </source>
</evidence>
<gene>
    <name evidence="10" type="ORF">AAE3_LOCUS11403</name>
</gene>
<sequence length="202" mass="21719">MPAAATKPPAPRKRNRKRKRRAASSSSSSSSSDSSNSSDDDVPAKKIAPIAQIPQESSSSSSCSSSESSDSSSSDEEEMTTNAVPRGRQEDKDIAPKSVRRLSPSPSPPPVELPSFLPSKDATEGSKLQEQELKDKFRQFWMASVADSFRDDLETIRKARLSEPNLGTSRLALLIDSLAAGADVFTSSTNNSSLNEMEVVLN</sequence>
<evidence type="ECO:0000313" key="10">
    <source>
        <dbReference type="EMBL" id="CAA7269157.1"/>
    </source>
</evidence>
<dbReference type="Pfam" id="PF14615">
    <property type="entry name" value="Rsa3"/>
    <property type="match status" value="1"/>
</dbReference>
<dbReference type="GO" id="GO:0030687">
    <property type="term" value="C:preribosome, large subunit precursor"/>
    <property type="evidence" value="ECO:0007669"/>
    <property type="project" value="TreeGrafter"/>
</dbReference>
<dbReference type="InterPro" id="IPR028217">
    <property type="entry name" value="Rsa3_C"/>
</dbReference>
<comment type="subcellular location">
    <subcellularLocation>
        <location evidence="2">Nucleus</location>
        <location evidence="2">Nucleolus</location>
    </subcellularLocation>
</comment>
<evidence type="ECO:0000256" key="2">
    <source>
        <dbReference type="ARBA" id="ARBA00004604"/>
    </source>
</evidence>
<protein>
    <recommendedName>
        <fullName evidence="4">Ribosome assembly protein 3</fullName>
    </recommendedName>
</protein>
<proteinExistence type="inferred from homology"/>
<evidence type="ECO:0000256" key="4">
    <source>
        <dbReference type="ARBA" id="ARBA00015339"/>
    </source>
</evidence>
<feature type="domain" description="Ribosome-assembly protein 3 C-terminal" evidence="9">
    <location>
        <begin position="137"/>
        <end position="186"/>
    </location>
</feature>
<reference evidence="10 11" key="1">
    <citation type="submission" date="2020-01" db="EMBL/GenBank/DDBJ databases">
        <authorList>
            <person name="Gupta K D."/>
        </authorList>
    </citation>
    <scope>NUCLEOTIDE SEQUENCE [LARGE SCALE GENOMIC DNA]</scope>
</reference>
<evidence type="ECO:0000256" key="3">
    <source>
        <dbReference type="ARBA" id="ARBA00006256"/>
    </source>
</evidence>
<keyword evidence="5" id="KW-0690">Ribosome biogenesis</keyword>
<accession>A0A8S0WRS5</accession>
<keyword evidence="7" id="KW-0687">Ribonucleoprotein</keyword>
<comment type="function">
    <text evidence="1">Required for efficient biogenesis of the 60S ribosomal subunit.</text>
</comment>
<evidence type="ECO:0000256" key="1">
    <source>
        <dbReference type="ARBA" id="ARBA00003035"/>
    </source>
</evidence>